<evidence type="ECO:0000259" key="4">
    <source>
        <dbReference type="Pfam" id="PF02538"/>
    </source>
</evidence>
<dbReference type="PANTHER" id="PTHR11365">
    <property type="entry name" value="5-OXOPROLINASE RELATED"/>
    <property type="match status" value="1"/>
</dbReference>
<evidence type="ECO:0000259" key="5">
    <source>
        <dbReference type="Pfam" id="PF05378"/>
    </source>
</evidence>
<dbReference type="InterPro" id="IPR003692">
    <property type="entry name" value="Hydantoinase_B"/>
</dbReference>
<comment type="caution">
    <text evidence="7">The sequence shown here is derived from an EMBL/GenBank/DDBJ whole genome shotgun (WGS) entry which is preliminary data.</text>
</comment>
<dbReference type="OrthoDB" id="9759608at2"/>
<organism evidence="7 8">
    <name type="scientific">Amaricoccus solimangrovi</name>
    <dbReference type="NCBI Taxonomy" id="2589815"/>
    <lineage>
        <taxon>Bacteria</taxon>
        <taxon>Pseudomonadati</taxon>
        <taxon>Pseudomonadota</taxon>
        <taxon>Alphaproteobacteria</taxon>
        <taxon>Rhodobacterales</taxon>
        <taxon>Paracoccaceae</taxon>
        <taxon>Amaricoccus</taxon>
    </lineage>
</organism>
<feature type="compositionally biased region" description="Gly residues" evidence="2">
    <location>
        <begin position="1203"/>
        <end position="1212"/>
    </location>
</feature>
<proteinExistence type="inferred from homology"/>
<dbReference type="Pfam" id="PF05378">
    <property type="entry name" value="Hydant_A_N"/>
    <property type="match status" value="1"/>
</dbReference>
<dbReference type="InterPro" id="IPR045079">
    <property type="entry name" value="Oxoprolinase-like"/>
</dbReference>
<comment type="similarity">
    <text evidence="1">Belongs to the oxoprolinase family.</text>
</comment>
<dbReference type="PANTHER" id="PTHR11365:SF23">
    <property type="entry name" value="HYPOTHETICAL 5-OXOPROLINASE (EUROFUNG)-RELATED"/>
    <property type="match status" value="1"/>
</dbReference>
<dbReference type="Pfam" id="PF01968">
    <property type="entry name" value="Hydantoinase_A"/>
    <property type="match status" value="1"/>
</dbReference>
<feature type="domain" description="Hydantoinase A/oxoprolinase" evidence="3">
    <location>
        <begin position="252"/>
        <end position="537"/>
    </location>
</feature>
<protein>
    <submittedName>
        <fullName evidence="7">5-oxoprolinase</fullName>
    </submittedName>
</protein>
<dbReference type="GO" id="GO:0017168">
    <property type="term" value="F:5-oxoprolinase (ATP-hydrolyzing) activity"/>
    <property type="evidence" value="ECO:0007669"/>
    <property type="project" value="TreeGrafter"/>
</dbReference>
<reference evidence="7 8" key="1">
    <citation type="submission" date="2019-06" db="EMBL/GenBank/DDBJ databases">
        <title>A novel bacterium of genus Amaricoccus, isolated from marine sediment.</title>
        <authorList>
            <person name="Huang H."/>
            <person name="Mo K."/>
            <person name="Hu Y."/>
        </authorList>
    </citation>
    <scope>NUCLEOTIDE SEQUENCE [LARGE SCALE GENOMIC DNA]</scope>
    <source>
        <strain evidence="7 8">HB172011</strain>
    </source>
</reference>
<accession>A0A501WX65</accession>
<dbReference type="GO" id="GO:0006749">
    <property type="term" value="P:glutathione metabolic process"/>
    <property type="evidence" value="ECO:0007669"/>
    <property type="project" value="TreeGrafter"/>
</dbReference>
<keyword evidence="8" id="KW-1185">Reference proteome</keyword>
<dbReference type="AlphaFoldDB" id="A0A501WX65"/>
<name>A0A501WX65_9RHOB</name>
<dbReference type="EMBL" id="VFRP01000001">
    <property type="protein sequence ID" value="TPE53849.1"/>
    <property type="molecule type" value="Genomic_DNA"/>
</dbReference>
<evidence type="ECO:0000256" key="2">
    <source>
        <dbReference type="SAM" id="MobiDB-lite"/>
    </source>
</evidence>
<gene>
    <name evidence="7" type="ORF">FJM51_02035</name>
</gene>
<evidence type="ECO:0000256" key="1">
    <source>
        <dbReference type="ARBA" id="ARBA00010403"/>
    </source>
</evidence>
<evidence type="ECO:0000313" key="8">
    <source>
        <dbReference type="Proteomes" id="UP000319255"/>
    </source>
</evidence>
<evidence type="ECO:0000259" key="3">
    <source>
        <dbReference type="Pfam" id="PF01968"/>
    </source>
</evidence>
<dbReference type="InterPro" id="IPR002821">
    <property type="entry name" value="Hydantoinase_A"/>
</dbReference>
<evidence type="ECO:0000259" key="6">
    <source>
        <dbReference type="Pfam" id="PF19278"/>
    </source>
</evidence>
<dbReference type="GO" id="GO:0005829">
    <property type="term" value="C:cytosol"/>
    <property type="evidence" value="ECO:0007669"/>
    <property type="project" value="TreeGrafter"/>
</dbReference>
<feature type="domain" description="Hydantoinase/oxoprolinase N-terminal" evidence="5">
    <location>
        <begin position="54"/>
        <end position="231"/>
    </location>
</feature>
<dbReference type="InterPro" id="IPR049517">
    <property type="entry name" value="ACX-like_C"/>
</dbReference>
<sequence>MSRMMWFQSAAMALASPSVACLIVTIVKLRRIVPHRRPARGCRGSGESMDTWDFWIDRGGTFTDIVARDPEGRLRRAKLLSENPEQYEDAALHGIRGFLGLDAGARIPAERVASVKMGTTVATNALLERKGEPVVLVTTRGLGQQLRLGYQNRPRLFDREITLPEMLYARVIEARERVRADGAVELPLDDAHLAAELAEARASGITACAVVFIHGYRHPAHEARAAELARAAGFAQVSVSHEVSPLMRMVSRGDTTVVDAYLSPILRRYIDRVAGAFEGEMQGKLMFMQSSGGLTDATLFQGKDAILSGPAGGVVGAVRTSGIAGQERIIGFDMGGTSTDVCHFAGGFERVLHSEIAGVRVTAPMMHIHTVAAGGGSLLTFDGARMRVGPESAGANPGPTCYGRGGPLAVTDANVLTGRLRPEFFPAIFGPHADQPLATEATREKFAALGREIGKPAEEAAEGFLRIAVENMANAIKKISVQRGYDVTEYCLTVFGGAGAQHACAIADTLGMEVCLIHPMASLLSAYGMGLADIRATRAEGVEAVLEAEGAATAEARLDALGADVRAEVAGQGVDAGRIALERRVRLKVQGTDAALPVDFAGVEAMREGFAAAHRARFGFDPGARPLVIDSVEAEAIGDAADLSETAAAEVERGEDAYETATVAPVFLDGEWRDTRFVRREALRPGDRLTGPAVLVEPHTSILIEPGWQARITAHDHVELRRVEARPARVALGTRADPVLLEVFNNLYMSIAEQMGAVLENTAASVTIKERLDFSCAVFDAEGDLIANAPHMPVHLGSMGASVKAILAQNPGMRPGQVFALNAPYNGGTHLPDITVVSPVWDGAGERVLFFVAARGHHTDVGGLTPGSMPPDSRDIHDEGAYIDNWLLVDEGRFREAETRDLLLSARYPARAPEVNLADLRAQVAACARGAGELGRMVAHFGLATVEAYMGHVQDNAEESVRRVIDVLSDGEYTYAMDPDFDGAPREIRVRITVDRAARSARIDFTGTTAQLATNYNAPEPVTRAAVLYVFRCLVDDAIPMNEGVMKPLEVVLPRGTMLSPDYPAAVIAGNVETSQAVTSALFLALGVQAAAQSTMNNTTWGNAKYQYYETICGGTGAGRRSDGSGYDGTSGVHSHMTNSRLTDPEVLEWRFPVVLDEFSIRAGSGGAGRWRGGDGVTRRVRFLEPMTVAILSGHRVVPPPGLDGGSPGGPGRTRVARADGRVDELASADRTEVAAGDVYWLETPGGGGYGAN</sequence>
<dbReference type="Proteomes" id="UP000319255">
    <property type="component" value="Unassembled WGS sequence"/>
</dbReference>
<feature type="domain" description="Acetophenone carboxylase-like C-terminal" evidence="6">
    <location>
        <begin position="663"/>
        <end position="722"/>
    </location>
</feature>
<evidence type="ECO:0000313" key="7">
    <source>
        <dbReference type="EMBL" id="TPE53849.1"/>
    </source>
</evidence>
<dbReference type="Pfam" id="PF02538">
    <property type="entry name" value="Hydantoinase_B"/>
    <property type="match status" value="1"/>
</dbReference>
<feature type="region of interest" description="Disordered" evidence="2">
    <location>
        <begin position="1195"/>
        <end position="1214"/>
    </location>
</feature>
<dbReference type="InterPro" id="IPR008040">
    <property type="entry name" value="Hydant_A_N"/>
</dbReference>
<feature type="domain" description="Hydantoinase B/oxoprolinase" evidence="4">
    <location>
        <begin position="737"/>
        <end position="1252"/>
    </location>
</feature>
<dbReference type="Pfam" id="PF19278">
    <property type="entry name" value="Hydant_A_C"/>
    <property type="match status" value="1"/>
</dbReference>